<dbReference type="Gene3D" id="3.40.630.10">
    <property type="entry name" value="Zn peptidases"/>
    <property type="match status" value="1"/>
</dbReference>
<dbReference type="RefSeq" id="WP_143236489.1">
    <property type="nucleotide sequence ID" value="NZ_VJWL01000004.1"/>
</dbReference>
<evidence type="ECO:0000256" key="5">
    <source>
        <dbReference type="ARBA" id="ARBA00023211"/>
    </source>
</evidence>
<dbReference type="Pfam" id="PF12404">
    <property type="entry name" value="DUF3663"/>
    <property type="match status" value="1"/>
</dbReference>
<evidence type="ECO:0000313" key="7">
    <source>
        <dbReference type="EMBL" id="TRW48167.1"/>
    </source>
</evidence>
<sequence length="430" mass="45490">MSSAVKVYLTEQPAPASYKGSTRHYLKDGAMQVVVQKDEATLLRTVQQAGRKLDQLGFTQIEPAGDGWSRDRQWALAQGFTDTMNTNQVNFVGADKETLAILDDAFRWSRELINLPSSEIYPESLSERVAEKLKQAGGDAVSWNIVAGDDLVKDGRMGIHTVGRASARVPALLELDYNPTGDANAPVAYALIGKGITFDTGGYSIKSNEGMVAMKCDMGGAATVAGALLVAIRQGLKQRVKLLLCCAENMIDGTAYKNGDIITYKDGQRVEIVNTDAEGRLVLADGLIRAGELGAQKIIDAATLTGAAQVAVGTEYNALFSVDESAAQGALQSAADESEPLWRLPLASFHKDNCPSAFADTANSRPIKGGGAGGASNAAGFLLRFAPNNGAGWTHFDLAGAYQTQANALWAAGATGLGIRSIARMMLANR</sequence>
<organism evidence="7 8">
    <name type="scientific">Aliidiomarina halalkaliphila</name>
    <dbReference type="NCBI Taxonomy" id="2593535"/>
    <lineage>
        <taxon>Bacteria</taxon>
        <taxon>Pseudomonadati</taxon>
        <taxon>Pseudomonadota</taxon>
        <taxon>Gammaproteobacteria</taxon>
        <taxon>Alteromonadales</taxon>
        <taxon>Idiomarinaceae</taxon>
        <taxon>Aliidiomarina</taxon>
    </lineage>
</organism>
<keyword evidence="2 7" id="KW-0031">Aminopeptidase</keyword>
<accession>A0A552WZE3</accession>
<dbReference type="InterPro" id="IPR000819">
    <property type="entry name" value="Peptidase_M17_C"/>
</dbReference>
<dbReference type="InterPro" id="IPR047620">
    <property type="entry name" value="M17_PepB-like_N"/>
</dbReference>
<dbReference type="GO" id="GO:0070006">
    <property type="term" value="F:metalloaminopeptidase activity"/>
    <property type="evidence" value="ECO:0007669"/>
    <property type="project" value="InterPro"/>
</dbReference>
<proteinExistence type="inferred from homology"/>
<dbReference type="GO" id="GO:0030145">
    <property type="term" value="F:manganese ion binding"/>
    <property type="evidence" value="ECO:0007669"/>
    <property type="project" value="InterPro"/>
</dbReference>
<keyword evidence="4 7" id="KW-0378">Hydrolase</keyword>
<dbReference type="PROSITE" id="PS00631">
    <property type="entry name" value="CYTOSOL_AP"/>
    <property type="match status" value="1"/>
</dbReference>
<dbReference type="EMBL" id="VJWL01000004">
    <property type="protein sequence ID" value="TRW48167.1"/>
    <property type="molecule type" value="Genomic_DNA"/>
</dbReference>
<evidence type="ECO:0000259" key="6">
    <source>
        <dbReference type="PROSITE" id="PS00631"/>
    </source>
</evidence>
<dbReference type="OrthoDB" id="9809354at2"/>
<comment type="caution">
    <text evidence="7">The sequence shown here is derived from an EMBL/GenBank/DDBJ whole genome shotgun (WGS) entry which is preliminary data.</text>
</comment>
<dbReference type="EC" id="3.4.11.23" evidence="7"/>
<keyword evidence="5" id="KW-0464">Manganese</keyword>
<dbReference type="Proteomes" id="UP000320359">
    <property type="component" value="Unassembled WGS sequence"/>
</dbReference>
<dbReference type="PRINTS" id="PR00481">
    <property type="entry name" value="LAMNOPPTDASE"/>
</dbReference>
<dbReference type="PANTHER" id="PTHR11963:SF20">
    <property type="entry name" value="PEPTIDASE B"/>
    <property type="match status" value="1"/>
</dbReference>
<evidence type="ECO:0000256" key="1">
    <source>
        <dbReference type="ARBA" id="ARBA00009528"/>
    </source>
</evidence>
<evidence type="ECO:0000256" key="3">
    <source>
        <dbReference type="ARBA" id="ARBA00022670"/>
    </source>
</evidence>
<dbReference type="Pfam" id="PF00883">
    <property type="entry name" value="Peptidase_M17"/>
    <property type="match status" value="1"/>
</dbReference>
<name>A0A552WZE3_9GAMM</name>
<comment type="similarity">
    <text evidence="1">Belongs to the peptidase M17 family.</text>
</comment>
<keyword evidence="8" id="KW-1185">Reference proteome</keyword>
<dbReference type="InterPro" id="IPR011356">
    <property type="entry name" value="Leucine_aapep/pepB"/>
</dbReference>
<dbReference type="SUPFAM" id="SSF53187">
    <property type="entry name" value="Zn-dependent exopeptidases"/>
    <property type="match status" value="1"/>
</dbReference>
<dbReference type="CDD" id="cd00433">
    <property type="entry name" value="Peptidase_M17"/>
    <property type="match status" value="1"/>
</dbReference>
<reference evidence="7 8" key="1">
    <citation type="submission" date="2019-07" db="EMBL/GenBank/DDBJ databases">
        <authorList>
            <person name="Yang M."/>
            <person name="Zhao D."/>
            <person name="Xiang H."/>
        </authorList>
    </citation>
    <scope>NUCLEOTIDE SEQUENCE [LARGE SCALE GENOMIC DNA]</scope>
    <source>
        <strain evidence="7 8">IM1326</strain>
    </source>
</reference>
<evidence type="ECO:0000256" key="2">
    <source>
        <dbReference type="ARBA" id="ARBA00022438"/>
    </source>
</evidence>
<dbReference type="GO" id="GO:0005737">
    <property type="term" value="C:cytoplasm"/>
    <property type="evidence" value="ECO:0007669"/>
    <property type="project" value="InterPro"/>
</dbReference>
<protein>
    <submittedName>
        <fullName evidence="7">Aminopeptidase PepB</fullName>
        <ecNumber evidence="7">3.4.11.23</ecNumber>
    </submittedName>
</protein>
<dbReference type="NCBIfam" id="NF003450">
    <property type="entry name" value="PRK05015.1"/>
    <property type="match status" value="1"/>
</dbReference>
<evidence type="ECO:0000256" key="4">
    <source>
        <dbReference type="ARBA" id="ARBA00022801"/>
    </source>
</evidence>
<feature type="domain" description="Cytosol aminopeptidase" evidence="6">
    <location>
        <begin position="274"/>
        <end position="281"/>
    </location>
</feature>
<keyword evidence="3" id="KW-0645">Protease</keyword>
<evidence type="ECO:0000313" key="8">
    <source>
        <dbReference type="Proteomes" id="UP000320359"/>
    </source>
</evidence>
<dbReference type="GO" id="GO:0006508">
    <property type="term" value="P:proteolysis"/>
    <property type="evidence" value="ECO:0007669"/>
    <property type="project" value="UniProtKB-KW"/>
</dbReference>
<dbReference type="AlphaFoldDB" id="A0A552WZE3"/>
<dbReference type="PANTHER" id="PTHR11963">
    <property type="entry name" value="LEUCINE AMINOPEPTIDASE-RELATED"/>
    <property type="match status" value="1"/>
</dbReference>
<gene>
    <name evidence="7" type="primary">pepB</name>
    <name evidence="7" type="ORF">FM042_10965</name>
</gene>